<dbReference type="EMBL" id="JAFFZM010000001">
    <property type="protein sequence ID" value="MBO8197360.1"/>
    <property type="molecule type" value="Genomic_DNA"/>
</dbReference>
<evidence type="ECO:0000313" key="2">
    <source>
        <dbReference type="EMBL" id="MBO8197360.1"/>
    </source>
</evidence>
<protein>
    <submittedName>
        <fullName evidence="2">TIGR03086 family protein</fullName>
    </submittedName>
</protein>
<sequence length="195" mass="21197">MTTEPAHDPRPTFVRALDQAGKQVAAVRPDELTGRTPCADYDVRALLGHVVSVLHKLARVGTGGDARGVPDVIDGVADDGWASAFARARGEVERVWADDGQLDRMVELPWATLPGRDVLEAYTHEFTVHSWDLAYATRRLAELDPELAGQALEAFSKFAPPEARSEQGGPFSPVVPVPDDADVYTRLAAYLGRRP</sequence>
<evidence type="ECO:0000313" key="3">
    <source>
        <dbReference type="Proteomes" id="UP000721954"/>
    </source>
</evidence>
<name>A0ABS3XPM7_9ACTN</name>
<dbReference type="InterPro" id="IPR024344">
    <property type="entry name" value="MDMPI_metal-binding"/>
</dbReference>
<reference evidence="2 3" key="1">
    <citation type="submission" date="2021-02" db="EMBL/GenBank/DDBJ databases">
        <title>Streptomyces spirodelae sp. nov., isolated from duckweed.</title>
        <authorList>
            <person name="Saimee Y."/>
            <person name="Duangmal K."/>
        </authorList>
    </citation>
    <scope>NUCLEOTIDE SEQUENCE [LARGE SCALE GENOMIC DNA]</scope>
    <source>
        <strain evidence="2 3">DSM 42105</strain>
    </source>
</reference>
<dbReference type="RefSeq" id="WP_209209150.1">
    <property type="nucleotide sequence ID" value="NZ_JAFFZM010000001.1"/>
</dbReference>
<dbReference type="InterPro" id="IPR017517">
    <property type="entry name" value="Maleyloyr_isom"/>
</dbReference>
<comment type="caution">
    <text evidence="2">The sequence shown here is derived from an EMBL/GenBank/DDBJ whole genome shotgun (WGS) entry which is preliminary data.</text>
</comment>
<organism evidence="2 3">
    <name type="scientific">Streptomyces smyrnaeus</name>
    <dbReference type="NCBI Taxonomy" id="1387713"/>
    <lineage>
        <taxon>Bacteria</taxon>
        <taxon>Bacillati</taxon>
        <taxon>Actinomycetota</taxon>
        <taxon>Actinomycetes</taxon>
        <taxon>Kitasatosporales</taxon>
        <taxon>Streptomycetaceae</taxon>
        <taxon>Streptomyces</taxon>
    </lineage>
</organism>
<proteinExistence type="predicted"/>
<dbReference type="Gene3D" id="1.20.120.450">
    <property type="entry name" value="dinb family like domain"/>
    <property type="match status" value="1"/>
</dbReference>
<dbReference type="Pfam" id="PF11716">
    <property type="entry name" value="MDMPI_N"/>
    <property type="match status" value="1"/>
</dbReference>
<dbReference type="NCBIfam" id="TIGR03083">
    <property type="entry name" value="maleylpyruvate isomerase family mycothiol-dependent enzyme"/>
    <property type="match status" value="1"/>
</dbReference>
<evidence type="ECO:0000259" key="1">
    <source>
        <dbReference type="Pfam" id="PF11716"/>
    </source>
</evidence>
<feature type="domain" description="Mycothiol-dependent maleylpyruvate isomerase metal-binding" evidence="1">
    <location>
        <begin position="16"/>
        <end position="134"/>
    </location>
</feature>
<accession>A0ABS3XPM7</accession>
<gene>
    <name evidence="2" type="ORF">JW613_03380</name>
</gene>
<dbReference type="Proteomes" id="UP000721954">
    <property type="component" value="Unassembled WGS sequence"/>
</dbReference>
<dbReference type="InterPro" id="IPR017520">
    <property type="entry name" value="CHP03086"/>
</dbReference>
<dbReference type="SUPFAM" id="SSF109854">
    <property type="entry name" value="DinB/YfiT-like putative metalloenzymes"/>
    <property type="match status" value="1"/>
</dbReference>
<dbReference type="NCBIfam" id="TIGR03086">
    <property type="entry name" value="TIGR03086 family metal-binding protein"/>
    <property type="match status" value="1"/>
</dbReference>
<dbReference type="GeneID" id="96257634"/>
<dbReference type="InterPro" id="IPR034660">
    <property type="entry name" value="DinB/YfiT-like"/>
</dbReference>
<keyword evidence="3" id="KW-1185">Reference proteome</keyword>